<dbReference type="EMBL" id="BGZK01000192">
    <property type="protein sequence ID" value="GBP27337.1"/>
    <property type="molecule type" value="Genomic_DNA"/>
</dbReference>
<reference evidence="1 2" key="1">
    <citation type="journal article" date="2019" name="Commun. Biol.">
        <title>The bagworm genome reveals a unique fibroin gene that provides high tensile strength.</title>
        <authorList>
            <person name="Kono N."/>
            <person name="Nakamura H."/>
            <person name="Ohtoshi R."/>
            <person name="Tomita M."/>
            <person name="Numata K."/>
            <person name="Arakawa K."/>
        </authorList>
    </citation>
    <scope>NUCLEOTIDE SEQUENCE [LARGE SCALE GENOMIC DNA]</scope>
</reference>
<organism evidence="1 2">
    <name type="scientific">Eumeta variegata</name>
    <name type="common">Bagworm moth</name>
    <name type="synonym">Eumeta japonica</name>
    <dbReference type="NCBI Taxonomy" id="151549"/>
    <lineage>
        <taxon>Eukaryota</taxon>
        <taxon>Metazoa</taxon>
        <taxon>Ecdysozoa</taxon>
        <taxon>Arthropoda</taxon>
        <taxon>Hexapoda</taxon>
        <taxon>Insecta</taxon>
        <taxon>Pterygota</taxon>
        <taxon>Neoptera</taxon>
        <taxon>Endopterygota</taxon>
        <taxon>Lepidoptera</taxon>
        <taxon>Glossata</taxon>
        <taxon>Ditrysia</taxon>
        <taxon>Tineoidea</taxon>
        <taxon>Psychidae</taxon>
        <taxon>Oiketicinae</taxon>
        <taxon>Eumeta</taxon>
    </lineage>
</organism>
<evidence type="ECO:0000313" key="1">
    <source>
        <dbReference type="EMBL" id="GBP27337.1"/>
    </source>
</evidence>
<sequence length="77" mass="8294">MSAQPSQPSLVSVLWDTSWLCYLNVESCTRGGSSSLKRHPARRSVQASGFDIELTSATCRPPAGEHGRACLDSELNS</sequence>
<dbReference type="Proteomes" id="UP000299102">
    <property type="component" value="Unassembled WGS sequence"/>
</dbReference>
<keyword evidence="2" id="KW-1185">Reference proteome</keyword>
<accession>A0A4C1UML5</accession>
<name>A0A4C1UML5_EUMVA</name>
<evidence type="ECO:0000313" key="2">
    <source>
        <dbReference type="Proteomes" id="UP000299102"/>
    </source>
</evidence>
<protein>
    <submittedName>
        <fullName evidence="1">Uncharacterized protein</fullName>
    </submittedName>
</protein>
<gene>
    <name evidence="1" type="ORF">EVAR_18810_1</name>
</gene>
<comment type="caution">
    <text evidence="1">The sequence shown here is derived from an EMBL/GenBank/DDBJ whole genome shotgun (WGS) entry which is preliminary data.</text>
</comment>
<proteinExistence type="predicted"/>
<dbReference type="AlphaFoldDB" id="A0A4C1UML5"/>